<dbReference type="PANTHER" id="PTHR43072">
    <property type="entry name" value="N-ACETYLTRANSFERASE"/>
    <property type="match status" value="1"/>
</dbReference>
<evidence type="ECO:0000256" key="1">
    <source>
        <dbReference type="ARBA" id="ARBA00022679"/>
    </source>
</evidence>
<dbReference type="GO" id="GO:0016747">
    <property type="term" value="F:acyltransferase activity, transferring groups other than amino-acyl groups"/>
    <property type="evidence" value="ECO:0007669"/>
    <property type="project" value="InterPro"/>
</dbReference>
<dbReference type="InterPro" id="IPR016181">
    <property type="entry name" value="Acyl_CoA_acyltransferase"/>
</dbReference>
<dbReference type="Pfam" id="PF00583">
    <property type="entry name" value="Acetyltransf_1"/>
    <property type="match status" value="1"/>
</dbReference>
<dbReference type="SUPFAM" id="SSF55729">
    <property type="entry name" value="Acyl-CoA N-acyltransferases (Nat)"/>
    <property type="match status" value="1"/>
</dbReference>
<evidence type="ECO:0000313" key="4">
    <source>
        <dbReference type="EMBL" id="KUG09914.1"/>
    </source>
</evidence>
<dbReference type="InterPro" id="IPR000182">
    <property type="entry name" value="GNAT_dom"/>
</dbReference>
<reference evidence="4 5" key="1">
    <citation type="submission" date="2015-11" db="EMBL/GenBank/DDBJ databases">
        <title>Solirubrum puertoriconensis gen. nov. an environmental bacteria isolated in Puerto Rico.</title>
        <authorList>
            <person name="Cuebas-Irizarry M.F."/>
            <person name="Montalvo-Rodriguez R."/>
        </authorList>
    </citation>
    <scope>NUCLEOTIDE SEQUENCE [LARGE SCALE GENOMIC DNA]</scope>
    <source>
        <strain evidence="4 5">MC1A</strain>
    </source>
</reference>
<name>A0A9X0HPS4_SOLP1</name>
<dbReference type="Proteomes" id="UP000054223">
    <property type="component" value="Unassembled WGS sequence"/>
</dbReference>
<evidence type="ECO:0000313" key="5">
    <source>
        <dbReference type="Proteomes" id="UP000054223"/>
    </source>
</evidence>
<dbReference type="Gene3D" id="3.40.630.30">
    <property type="match status" value="1"/>
</dbReference>
<protein>
    <submittedName>
        <fullName evidence="4">Phosphinothricin acetyltransferase</fullName>
    </submittedName>
</protein>
<dbReference type="CDD" id="cd04301">
    <property type="entry name" value="NAT_SF"/>
    <property type="match status" value="1"/>
</dbReference>
<dbReference type="PANTHER" id="PTHR43072:SF23">
    <property type="entry name" value="UPF0039 PROTEIN C11D3.02C"/>
    <property type="match status" value="1"/>
</dbReference>
<sequence>MLPLTEHHWPAVQAIYAQGIATGNATFETQIPTWAAWNAGHLGHSRLVALNEQQHVVGWAALSPVSGRCVYGGVAEVSVYVAAEARGQGVGLQLLQALVQASEANSIWTLQAGILQENTASLALHAKAGFRTVGFRERLGQLHGQWRNVVLLERRSPIVGAETSVTEPPAASISA</sequence>
<gene>
    <name evidence="4" type="ORF">ASU33_19360</name>
</gene>
<keyword evidence="5" id="KW-1185">Reference proteome</keyword>
<keyword evidence="1" id="KW-0808">Transferase</keyword>
<dbReference type="EMBL" id="LNAL01000003">
    <property type="protein sequence ID" value="KUG09914.1"/>
    <property type="molecule type" value="Genomic_DNA"/>
</dbReference>
<organism evidence="4 5">
    <name type="scientific">Solirubrum puertoriconensis</name>
    <dbReference type="NCBI Taxonomy" id="1751427"/>
    <lineage>
        <taxon>Bacteria</taxon>
        <taxon>Pseudomonadati</taxon>
        <taxon>Bacteroidota</taxon>
        <taxon>Cytophagia</taxon>
        <taxon>Cytophagales</taxon>
    </lineage>
</organism>
<dbReference type="PROSITE" id="PS51186">
    <property type="entry name" value="GNAT"/>
    <property type="match status" value="1"/>
</dbReference>
<comment type="caution">
    <text evidence="4">The sequence shown here is derived from an EMBL/GenBank/DDBJ whole genome shotgun (WGS) entry which is preliminary data.</text>
</comment>
<accession>A0A9X0HPS4</accession>
<feature type="domain" description="N-acetyltransferase" evidence="3">
    <location>
        <begin position="1"/>
        <end position="153"/>
    </location>
</feature>
<keyword evidence="2" id="KW-0012">Acyltransferase</keyword>
<evidence type="ECO:0000259" key="3">
    <source>
        <dbReference type="PROSITE" id="PS51186"/>
    </source>
</evidence>
<dbReference type="AlphaFoldDB" id="A0A9X0HPS4"/>
<proteinExistence type="predicted"/>
<evidence type="ECO:0000256" key="2">
    <source>
        <dbReference type="ARBA" id="ARBA00023315"/>
    </source>
</evidence>